<dbReference type="PANTHER" id="PTHR43065:SF42">
    <property type="entry name" value="TWO-COMPONENT SENSOR PPRA"/>
    <property type="match status" value="1"/>
</dbReference>
<keyword evidence="4" id="KW-0812">Transmembrane</keyword>
<evidence type="ECO:0000259" key="5">
    <source>
        <dbReference type="PROSITE" id="PS50110"/>
    </source>
</evidence>
<dbReference type="SMART" id="SM00448">
    <property type="entry name" value="REC"/>
    <property type="match status" value="1"/>
</dbReference>
<evidence type="ECO:0000313" key="6">
    <source>
        <dbReference type="EMBL" id="HDR46842.1"/>
    </source>
</evidence>
<dbReference type="AlphaFoldDB" id="A0A831LH80"/>
<dbReference type="Pfam" id="PF24038">
    <property type="entry name" value="DUF7347"/>
    <property type="match status" value="1"/>
</dbReference>
<evidence type="ECO:0000256" key="1">
    <source>
        <dbReference type="ARBA" id="ARBA00000085"/>
    </source>
</evidence>
<feature type="transmembrane region" description="Helical" evidence="4">
    <location>
        <begin position="175"/>
        <end position="195"/>
    </location>
</feature>
<dbReference type="Pfam" id="PF00072">
    <property type="entry name" value="Response_reg"/>
    <property type="match status" value="1"/>
</dbReference>
<dbReference type="InterPro" id="IPR036390">
    <property type="entry name" value="WH_DNA-bd_sf"/>
</dbReference>
<dbReference type="SUPFAM" id="SSF46785">
    <property type="entry name" value="Winged helix' DNA-binding domain"/>
    <property type="match status" value="1"/>
</dbReference>
<dbReference type="InterPro" id="IPR003661">
    <property type="entry name" value="HisK_dim/P_dom"/>
</dbReference>
<dbReference type="CDD" id="cd00082">
    <property type="entry name" value="HisKA"/>
    <property type="match status" value="1"/>
</dbReference>
<dbReference type="GO" id="GO:0000155">
    <property type="term" value="F:phosphorelay sensor kinase activity"/>
    <property type="evidence" value="ECO:0007669"/>
    <property type="project" value="InterPro"/>
</dbReference>
<dbReference type="GO" id="GO:0003700">
    <property type="term" value="F:DNA-binding transcription factor activity"/>
    <property type="evidence" value="ECO:0007669"/>
    <property type="project" value="InterPro"/>
</dbReference>
<protein>
    <recommendedName>
        <fullName evidence="2">histidine kinase</fullName>
        <ecNumber evidence="2">2.7.13.3</ecNumber>
    </recommendedName>
</protein>
<feature type="transmembrane region" description="Helical" evidence="4">
    <location>
        <begin position="142"/>
        <end position="163"/>
    </location>
</feature>
<dbReference type="EMBL" id="DSDO01000280">
    <property type="protein sequence ID" value="HDR46842.1"/>
    <property type="molecule type" value="Genomic_DNA"/>
</dbReference>
<dbReference type="InterPro" id="IPR036388">
    <property type="entry name" value="WH-like_DNA-bd_sf"/>
</dbReference>
<keyword evidence="4" id="KW-1133">Transmembrane helix</keyword>
<dbReference type="SUPFAM" id="SSF55874">
    <property type="entry name" value="ATPase domain of HSP90 chaperone/DNA topoisomerase II/histidine kinase"/>
    <property type="match status" value="1"/>
</dbReference>
<feature type="domain" description="Response regulatory" evidence="5">
    <location>
        <begin position="361"/>
        <end position="477"/>
    </location>
</feature>
<comment type="caution">
    <text evidence="6">The sequence shown here is derived from an EMBL/GenBank/DDBJ whole genome shotgun (WGS) entry which is preliminary data.</text>
</comment>
<dbReference type="Gene3D" id="3.40.50.2300">
    <property type="match status" value="1"/>
</dbReference>
<dbReference type="SUPFAM" id="SSF47384">
    <property type="entry name" value="Homodimeric domain of signal transducing histidine kinase"/>
    <property type="match status" value="1"/>
</dbReference>
<dbReference type="EC" id="2.7.13.3" evidence="2"/>
<evidence type="ECO:0000256" key="3">
    <source>
        <dbReference type="PROSITE-ProRule" id="PRU00169"/>
    </source>
</evidence>
<name>A0A831LH80_9BACT</name>
<dbReference type="PROSITE" id="PS50110">
    <property type="entry name" value="RESPONSE_REGULATORY"/>
    <property type="match status" value="1"/>
</dbReference>
<comment type="catalytic activity">
    <reaction evidence="1">
        <text>ATP + protein L-histidine = ADP + protein N-phospho-L-histidine.</text>
        <dbReference type="EC" id="2.7.13.3"/>
    </reaction>
</comment>
<dbReference type="InterPro" id="IPR011991">
    <property type="entry name" value="ArsR-like_HTH"/>
</dbReference>
<gene>
    <name evidence="6" type="ORF">ENN94_03980</name>
</gene>
<dbReference type="CDD" id="cd00156">
    <property type="entry name" value="REC"/>
    <property type="match status" value="1"/>
</dbReference>
<reference evidence="6" key="1">
    <citation type="journal article" date="2020" name="mSystems">
        <title>Genome- and Community-Level Interaction Insights into Carbon Utilization and Element Cycling Functions of Hydrothermarchaeota in Hydrothermal Sediment.</title>
        <authorList>
            <person name="Zhou Z."/>
            <person name="Liu Y."/>
            <person name="Xu W."/>
            <person name="Pan J."/>
            <person name="Luo Z.H."/>
            <person name="Li M."/>
        </authorList>
    </citation>
    <scope>NUCLEOTIDE SEQUENCE [LARGE SCALE GENOMIC DNA]</scope>
    <source>
        <strain evidence="6">SpSt-1220</strain>
    </source>
</reference>
<feature type="transmembrane region" description="Helical" evidence="4">
    <location>
        <begin position="38"/>
        <end position="58"/>
    </location>
</feature>
<accession>A0A831LH80</accession>
<dbReference type="SUPFAM" id="SSF52172">
    <property type="entry name" value="CheY-like"/>
    <property type="match status" value="1"/>
</dbReference>
<dbReference type="InterPro" id="IPR036890">
    <property type="entry name" value="HATPase_C_sf"/>
</dbReference>
<feature type="transmembrane region" description="Helical" evidence="4">
    <location>
        <begin position="207"/>
        <end position="224"/>
    </location>
</feature>
<organism evidence="6">
    <name type="scientific">Geoalkalibacter subterraneus</name>
    <dbReference type="NCBI Taxonomy" id="483547"/>
    <lineage>
        <taxon>Bacteria</taxon>
        <taxon>Pseudomonadati</taxon>
        <taxon>Thermodesulfobacteriota</taxon>
        <taxon>Desulfuromonadia</taxon>
        <taxon>Desulfuromonadales</taxon>
        <taxon>Geoalkalibacteraceae</taxon>
        <taxon>Geoalkalibacter</taxon>
    </lineage>
</organism>
<feature type="transmembrane region" description="Helical" evidence="4">
    <location>
        <begin position="6"/>
        <end position="26"/>
    </location>
</feature>
<dbReference type="Proteomes" id="UP000886162">
    <property type="component" value="Unassembled WGS sequence"/>
</dbReference>
<dbReference type="InterPro" id="IPR001789">
    <property type="entry name" value="Sig_transdc_resp-reg_receiver"/>
</dbReference>
<dbReference type="SMART" id="SM00388">
    <property type="entry name" value="HisKA"/>
    <property type="match status" value="1"/>
</dbReference>
<proteinExistence type="predicted"/>
<dbReference type="InterPro" id="IPR055771">
    <property type="entry name" value="DUF7347"/>
</dbReference>
<dbReference type="PANTHER" id="PTHR43065">
    <property type="entry name" value="SENSOR HISTIDINE KINASE"/>
    <property type="match status" value="1"/>
</dbReference>
<dbReference type="InterPro" id="IPR036097">
    <property type="entry name" value="HisK_dim/P_sf"/>
</dbReference>
<feature type="modified residue" description="4-aspartylphosphate" evidence="3">
    <location>
        <position position="412"/>
    </location>
</feature>
<dbReference type="CDD" id="cd00090">
    <property type="entry name" value="HTH_ARSR"/>
    <property type="match status" value="1"/>
</dbReference>
<dbReference type="Gene3D" id="1.10.287.130">
    <property type="match status" value="1"/>
</dbReference>
<dbReference type="InterPro" id="IPR011006">
    <property type="entry name" value="CheY-like_superfamily"/>
</dbReference>
<dbReference type="SMART" id="SM00418">
    <property type="entry name" value="HTH_ARSR"/>
    <property type="match status" value="1"/>
</dbReference>
<dbReference type="InterPro" id="IPR001845">
    <property type="entry name" value="HTH_ArsR_DNA-bd_dom"/>
</dbReference>
<evidence type="ECO:0000256" key="4">
    <source>
        <dbReference type="SAM" id="Phobius"/>
    </source>
</evidence>
<feature type="transmembrane region" description="Helical" evidence="4">
    <location>
        <begin position="78"/>
        <end position="100"/>
    </location>
</feature>
<sequence>MNLSPTQIFLVYLPYGAVFFAIGVAITSRHRAFANLKIAGLFWLLAVFAFIHALHEWVEMFRHLQLAGSAQWLIPIRHASLLLALISFLFLFLFSMSLIASLIKKSTPWLRGFFIIILIIFTGHLLQLYPWKDPILLRTVEYNMRLLLALPATLLTATGFFLYARQLMGQGLRGAFNFVGAGLAFVAYGICAGAIPSGTVLIVPIEVWRATSAFIILHFLMYALDTFMDQREEMITERLQLAANSEKLSAIGRLAAGIAHEINNPLANASLQMEMLRQHHQVKDLPEKITGRLTTIEKSIDKSSHIARELLIFAGGKTPETEPVQVSLSAIIKSAWEMAAYRSSNHQFINHITSIPAIEGNHIKLEELFLNLFLNALDAMPEGGTLEISGHGEADEALNQLKQESFDLILLDLVMPGTDGMTAIPLIRRQAPRTRIIVMTAYASVQNAVQALQQGADDYIVKPFKIDGLMLTVRLNLQKARFCEETEAADLDKIFNGLANGLRRQTLQLLSRQGQMRFMDLVRALEIEDHTKVNFHLKALREAGFIDQTPDKLYELTTNGRRAATCLSYICKSLDI</sequence>
<feature type="transmembrane region" description="Helical" evidence="4">
    <location>
        <begin position="112"/>
        <end position="130"/>
    </location>
</feature>
<dbReference type="Gene3D" id="1.10.10.10">
    <property type="entry name" value="Winged helix-like DNA-binding domain superfamily/Winged helix DNA-binding domain"/>
    <property type="match status" value="1"/>
</dbReference>
<evidence type="ECO:0000256" key="2">
    <source>
        <dbReference type="ARBA" id="ARBA00012438"/>
    </source>
</evidence>
<dbReference type="Pfam" id="PF00512">
    <property type="entry name" value="HisKA"/>
    <property type="match status" value="1"/>
</dbReference>
<keyword evidence="4" id="KW-0472">Membrane</keyword>
<keyword evidence="3" id="KW-0597">Phosphoprotein</keyword>